<organism evidence="1 2">
    <name type="scientific">Macrosiphum euphorbiae</name>
    <name type="common">potato aphid</name>
    <dbReference type="NCBI Taxonomy" id="13131"/>
    <lineage>
        <taxon>Eukaryota</taxon>
        <taxon>Metazoa</taxon>
        <taxon>Ecdysozoa</taxon>
        <taxon>Arthropoda</taxon>
        <taxon>Hexapoda</taxon>
        <taxon>Insecta</taxon>
        <taxon>Pterygota</taxon>
        <taxon>Neoptera</taxon>
        <taxon>Paraneoptera</taxon>
        <taxon>Hemiptera</taxon>
        <taxon>Sternorrhyncha</taxon>
        <taxon>Aphidomorpha</taxon>
        <taxon>Aphidoidea</taxon>
        <taxon>Aphididae</taxon>
        <taxon>Macrosiphini</taxon>
        <taxon>Macrosiphum</taxon>
    </lineage>
</organism>
<accession>A0AAV0WAI0</accession>
<dbReference type="EMBL" id="CARXXK010000002">
    <property type="protein sequence ID" value="CAI6352801.1"/>
    <property type="molecule type" value="Genomic_DNA"/>
</dbReference>
<evidence type="ECO:0000313" key="1">
    <source>
        <dbReference type="EMBL" id="CAI6352801.1"/>
    </source>
</evidence>
<evidence type="ECO:0000313" key="2">
    <source>
        <dbReference type="Proteomes" id="UP001160148"/>
    </source>
</evidence>
<reference evidence="1 2" key="1">
    <citation type="submission" date="2023-01" db="EMBL/GenBank/DDBJ databases">
        <authorList>
            <person name="Whitehead M."/>
        </authorList>
    </citation>
    <scope>NUCLEOTIDE SEQUENCE [LARGE SCALE GENOMIC DNA]</scope>
</reference>
<gene>
    <name evidence="1" type="ORF">MEUPH1_LOCUS9000</name>
</gene>
<dbReference type="AlphaFoldDB" id="A0AAV0WAI0"/>
<protein>
    <submittedName>
        <fullName evidence="1">Uncharacterized protein</fullName>
    </submittedName>
</protein>
<dbReference type="Proteomes" id="UP001160148">
    <property type="component" value="Unassembled WGS sequence"/>
</dbReference>
<sequence>MVDPTRIHSQIIGNNVFSDKSGTHATKHSFVSQHMPPNTHCCGSIRPALFLRLTNKLSSISTIQPTPPILESPREIFHTQTSLIKLFQSTAVDLLIPNSRLQKSTDVSS</sequence>
<comment type="caution">
    <text evidence="1">The sequence shown here is derived from an EMBL/GenBank/DDBJ whole genome shotgun (WGS) entry which is preliminary data.</text>
</comment>
<proteinExistence type="predicted"/>
<keyword evidence="2" id="KW-1185">Reference proteome</keyword>
<name>A0AAV0WAI0_9HEMI</name>